<protein>
    <submittedName>
        <fullName evidence="7">C-type cytochrome biogenesis protein CcmI</fullName>
    </submittedName>
</protein>
<evidence type="ECO:0000256" key="1">
    <source>
        <dbReference type="ARBA" id="ARBA00004196"/>
    </source>
</evidence>
<keyword evidence="5" id="KW-0472">Membrane</keyword>
<dbReference type="GO" id="GO:0030313">
    <property type="term" value="C:cell envelope"/>
    <property type="evidence" value="ECO:0007669"/>
    <property type="project" value="UniProtKB-SubCell"/>
</dbReference>
<keyword evidence="5" id="KW-0812">Transmembrane</keyword>
<evidence type="ECO:0000259" key="6">
    <source>
        <dbReference type="Pfam" id="PF23914"/>
    </source>
</evidence>
<dbReference type="PANTHER" id="PTHR47870:SF4">
    <property type="entry name" value="CYTOCHROME C-TYPE BIOGENESIS PROTEIN CYCH"/>
    <property type="match status" value="1"/>
</dbReference>
<keyword evidence="4" id="KW-0802">TPR repeat</keyword>
<dbReference type="Pfam" id="PF23914">
    <property type="entry name" value="TPR_CcmH_CycH"/>
    <property type="match status" value="1"/>
</dbReference>
<dbReference type="GO" id="GO:0005886">
    <property type="term" value="C:plasma membrane"/>
    <property type="evidence" value="ECO:0007669"/>
    <property type="project" value="TreeGrafter"/>
</dbReference>
<name>A0A2N4TZB2_9BURK</name>
<proteinExistence type="predicted"/>
<dbReference type="EMBL" id="PDNW01000027">
    <property type="protein sequence ID" value="PLC48101.1"/>
    <property type="molecule type" value="Genomic_DNA"/>
</dbReference>
<keyword evidence="5" id="KW-1133">Transmembrane helix</keyword>
<evidence type="ECO:0000313" key="7">
    <source>
        <dbReference type="EMBL" id="PLC48101.1"/>
    </source>
</evidence>
<dbReference type="Proteomes" id="UP000234190">
    <property type="component" value="Unassembled WGS sequence"/>
</dbReference>
<dbReference type="InterPro" id="IPR019734">
    <property type="entry name" value="TPR_rpt"/>
</dbReference>
<evidence type="ECO:0000256" key="4">
    <source>
        <dbReference type="ARBA" id="ARBA00022803"/>
    </source>
</evidence>
<dbReference type="InterPro" id="IPR051263">
    <property type="entry name" value="C-type_cytochrome_biogenesis"/>
</dbReference>
<accession>A0A2N4TZB2</accession>
<dbReference type="InterPro" id="IPR056413">
    <property type="entry name" value="TPR_CcmH_CycH"/>
</dbReference>
<gene>
    <name evidence="7" type="primary">ccmI</name>
    <name evidence="7" type="ORF">CR159_19815</name>
</gene>
<dbReference type="AlphaFoldDB" id="A0A2N4TZB2"/>
<keyword evidence="8" id="KW-1185">Reference proteome</keyword>
<evidence type="ECO:0000256" key="5">
    <source>
        <dbReference type="SAM" id="Phobius"/>
    </source>
</evidence>
<dbReference type="SMART" id="SM00028">
    <property type="entry name" value="TPR"/>
    <property type="match status" value="2"/>
</dbReference>
<reference evidence="7 8" key="1">
    <citation type="submission" date="2017-10" db="EMBL/GenBank/DDBJ databases">
        <title>Two draft genome sequences of Pusillimonas sp. strains isolated from a nitrate- and radionuclide-contaminated groundwater in Russia.</title>
        <authorList>
            <person name="Grouzdev D.S."/>
            <person name="Tourova T.P."/>
            <person name="Goeva M.A."/>
            <person name="Babich T.L."/>
            <person name="Sokolova D.S."/>
            <person name="Abdullin R."/>
            <person name="Poltaraus A.B."/>
            <person name="Toshchakov S.V."/>
            <person name="Nazina T.N."/>
        </authorList>
    </citation>
    <scope>NUCLEOTIDE SEQUENCE [LARGE SCALE GENOMIC DNA]</scope>
    <source>
        <strain evidence="7 8">JR1/69-3-13</strain>
    </source>
</reference>
<dbReference type="SUPFAM" id="SSF48452">
    <property type="entry name" value="TPR-like"/>
    <property type="match status" value="1"/>
</dbReference>
<sequence>MNLIFILIAALLAASVTLWLVFVLWRSPKLDSSVEHHAVNAAVLRDQLVELEQDRANGILSLPDHAAAQQELQRRVLDEATPAQDTGQRRHSSKSAAIALAIVLPVAATLTYLAIGNPAAITPPPAQNAPAMTQADVQAMVDSLAARLTRNPDDAPGWLMLARSYRYLEKYEDAAAAFAKAASVIQTDPLALSEYAETLARSRPAGFKGEPTQLLERALTLNPREPFALTLAGAAALERQDYPGAIDYWQQLLGLLPADSDAAQAVANTIERTRREQAETATAKN</sequence>
<comment type="subcellular location">
    <subcellularLocation>
        <location evidence="1">Cell envelope</location>
    </subcellularLocation>
</comment>
<feature type="transmembrane region" description="Helical" evidence="5">
    <location>
        <begin position="96"/>
        <end position="115"/>
    </location>
</feature>
<evidence type="ECO:0000313" key="8">
    <source>
        <dbReference type="Proteomes" id="UP000234190"/>
    </source>
</evidence>
<dbReference type="PANTHER" id="PTHR47870">
    <property type="entry name" value="CYTOCHROME C-TYPE BIOGENESIS PROTEIN CCMH"/>
    <property type="match status" value="1"/>
</dbReference>
<dbReference type="GO" id="GO:0017004">
    <property type="term" value="P:cytochrome complex assembly"/>
    <property type="evidence" value="ECO:0007669"/>
    <property type="project" value="UniProtKB-KW"/>
</dbReference>
<feature type="domain" description="Cytochrome c-type biogenesis protein H TPR" evidence="6">
    <location>
        <begin position="127"/>
        <end position="261"/>
    </location>
</feature>
<dbReference type="OrthoDB" id="9776053at2"/>
<comment type="caution">
    <text evidence="7">The sequence shown here is derived from an EMBL/GenBank/DDBJ whole genome shotgun (WGS) entry which is preliminary data.</text>
</comment>
<dbReference type="InterPro" id="IPR011990">
    <property type="entry name" value="TPR-like_helical_dom_sf"/>
</dbReference>
<keyword evidence="2" id="KW-0677">Repeat</keyword>
<organism evidence="7 8">
    <name type="scientific">Pollutimonas subterranea</name>
    <dbReference type="NCBI Taxonomy" id="2045210"/>
    <lineage>
        <taxon>Bacteria</taxon>
        <taxon>Pseudomonadati</taxon>
        <taxon>Pseudomonadota</taxon>
        <taxon>Betaproteobacteria</taxon>
        <taxon>Burkholderiales</taxon>
        <taxon>Alcaligenaceae</taxon>
        <taxon>Pollutimonas</taxon>
    </lineage>
</organism>
<keyword evidence="3" id="KW-0201">Cytochrome c-type biogenesis</keyword>
<evidence type="ECO:0000256" key="3">
    <source>
        <dbReference type="ARBA" id="ARBA00022748"/>
    </source>
</evidence>
<dbReference type="InterPro" id="IPR017560">
    <property type="entry name" value="Cyt_c_biogenesis_CcmI"/>
</dbReference>
<dbReference type="NCBIfam" id="TIGR03142">
    <property type="entry name" value="cytochro_ccmI"/>
    <property type="match status" value="1"/>
</dbReference>
<feature type="transmembrane region" description="Helical" evidence="5">
    <location>
        <begin position="6"/>
        <end position="25"/>
    </location>
</feature>
<dbReference type="Gene3D" id="1.25.40.10">
    <property type="entry name" value="Tetratricopeptide repeat domain"/>
    <property type="match status" value="1"/>
</dbReference>
<dbReference type="RefSeq" id="WP_102075688.1">
    <property type="nucleotide sequence ID" value="NZ_PDNW01000027.1"/>
</dbReference>
<evidence type="ECO:0000256" key="2">
    <source>
        <dbReference type="ARBA" id="ARBA00022737"/>
    </source>
</evidence>